<dbReference type="InterPro" id="IPR022357">
    <property type="entry name" value="MIP_CS"/>
</dbReference>
<dbReference type="GO" id="GO:0047833">
    <property type="term" value="F:D-sorbitol dehydrogenase (acceptor) activity"/>
    <property type="evidence" value="ECO:0007669"/>
    <property type="project" value="UniProtKB-EC"/>
</dbReference>
<evidence type="ECO:0000313" key="10">
    <source>
        <dbReference type="Proteomes" id="UP000015381"/>
    </source>
</evidence>
<keyword evidence="3" id="KW-0285">Flavoprotein</keyword>
<evidence type="ECO:0000313" key="9">
    <source>
        <dbReference type="Proteomes" id="UP000003861"/>
    </source>
</evidence>
<dbReference type="Pfam" id="PF13450">
    <property type="entry name" value="NAD_binding_8"/>
    <property type="match status" value="1"/>
</dbReference>
<dbReference type="PROSITE" id="PS51379">
    <property type="entry name" value="4FE4S_FER_2"/>
    <property type="match status" value="1"/>
</dbReference>
<reference evidence="8 9" key="1">
    <citation type="journal article" date="2011" name="J. Bacteriol.">
        <title>Genome sequence of Halorhabdus tiamatea, the first archaeon isolated from a deep-sea anoxic brine lake.</title>
        <authorList>
            <person name="Antunes A."/>
            <person name="Alam I."/>
            <person name="Bajic V.B."/>
            <person name="Stingl U."/>
        </authorList>
    </citation>
    <scope>NUCLEOTIDE SEQUENCE [LARGE SCALE GENOMIC DNA]</scope>
    <source>
        <strain evidence="8 9">SARL4B</strain>
    </source>
</reference>
<dbReference type="GO" id="GO:0050660">
    <property type="term" value="F:flavin adenine dinucleotide binding"/>
    <property type="evidence" value="ECO:0007669"/>
    <property type="project" value="InterPro"/>
</dbReference>
<evidence type="ECO:0000256" key="3">
    <source>
        <dbReference type="ARBA" id="ARBA00022630"/>
    </source>
</evidence>
<dbReference type="InterPro" id="IPR036188">
    <property type="entry name" value="FAD/NAD-bd_sf"/>
</dbReference>
<organism evidence="8 9">
    <name type="scientific">Halorhabdus tiamatea SARL4B</name>
    <dbReference type="NCBI Taxonomy" id="1033806"/>
    <lineage>
        <taxon>Archaea</taxon>
        <taxon>Methanobacteriati</taxon>
        <taxon>Methanobacteriota</taxon>
        <taxon>Stenosarchaea group</taxon>
        <taxon>Halobacteria</taxon>
        <taxon>Halobacteriales</taxon>
        <taxon>Haloarculaceae</taxon>
        <taxon>Halorhabdus</taxon>
    </lineage>
</organism>
<dbReference type="Proteomes" id="UP000015381">
    <property type="component" value="Chromosome I"/>
</dbReference>
<protein>
    <submittedName>
        <fullName evidence="8">D-sorbitol dehydrogenase protein</fullName>
        <ecNumber evidence="8">1.1.99.21</ecNumber>
    </submittedName>
    <submittedName>
        <fullName evidence="7">Glucose-methanol-choline oxidoreductase</fullName>
    </submittedName>
</protein>
<evidence type="ECO:0000313" key="7">
    <source>
        <dbReference type="EMBL" id="CCQ33926.1"/>
    </source>
</evidence>
<evidence type="ECO:0000259" key="6">
    <source>
        <dbReference type="PROSITE" id="PS51379"/>
    </source>
</evidence>
<dbReference type="OrthoDB" id="346033at2157"/>
<dbReference type="AlphaFoldDB" id="F7PFC0"/>
<dbReference type="PROSITE" id="PS00221">
    <property type="entry name" value="MIP"/>
    <property type="match status" value="1"/>
</dbReference>
<dbReference type="EC" id="1.1.99.21" evidence="8"/>
<keyword evidence="4" id="KW-0274">FAD</keyword>
<name>F7PFC0_9EURY</name>
<dbReference type="SUPFAM" id="SSF54373">
    <property type="entry name" value="FAD-linked reductases, C-terminal domain"/>
    <property type="match status" value="1"/>
</dbReference>
<dbReference type="GeneID" id="23799633"/>
<dbReference type="InterPro" id="IPR000172">
    <property type="entry name" value="GMC_OxRdtase_N"/>
</dbReference>
<reference evidence="8 9" key="2">
    <citation type="journal article" date="2013" name="PLoS ONE">
        <title>INDIGO - INtegrated Data Warehouse of MIcrobial GenOmes with Examples from the Red Sea Extremophiles.</title>
        <authorList>
            <person name="Alam I."/>
            <person name="Antunes A."/>
            <person name="Kamau A.A."/>
            <person name="Ba Alawi W."/>
            <person name="Kalkatawi M."/>
            <person name="Stingl U."/>
            <person name="Bajic V.B."/>
        </authorList>
    </citation>
    <scope>NUCLEOTIDE SEQUENCE [LARGE SCALE GENOMIC DNA]</scope>
    <source>
        <strain evidence="8 9">SARL4B</strain>
    </source>
</reference>
<dbReference type="SUPFAM" id="SSF51905">
    <property type="entry name" value="FAD/NAD(P)-binding domain"/>
    <property type="match status" value="1"/>
</dbReference>
<proteinExistence type="inferred from homology"/>
<dbReference type="InterPro" id="IPR007867">
    <property type="entry name" value="GMC_OxRtase_C"/>
</dbReference>
<keyword evidence="10" id="KW-1185">Reference proteome</keyword>
<dbReference type="KEGG" id="hti:HTIA_1802"/>
<dbReference type="HOGENOM" id="CLU_008878_4_1_2"/>
<dbReference type="PANTHER" id="PTHR42784:SF1">
    <property type="entry name" value="PYRANOSE 2-OXIDASE"/>
    <property type="match status" value="1"/>
</dbReference>
<dbReference type="InterPro" id="IPR051473">
    <property type="entry name" value="P2Ox-like"/>
</dbReference>
<comment type="similarity">
    <text evidence="2">Belongs to the GMC oxidoreductase family.</text>
</comment>
<dbReference type="EMBL" id="HF571520">
    <property type="protein sequence ID" value="CCQ33926.1"/>
    <property type="molecule type" value="Genomic_DNA"/>
</dbReference>
<dbReference type="Gene3D" id="3.50.50.60">
    <property type="entry name" value="FAD/NAD(P)-binding domain"/>
    <property type="match status" value="2"/>
</dbReference>
<dbReference type="STRING" id="1033806.HTIA_1802"/>
<dbReference type="Proteomes" id="UP000003861">
    <property type="component" value="Unassembled WGS sequence"/>
</dbReference>
<keyword evidence="5 8" id="KW-0560">Oxidoreductase</keyword>
<evidence type="ECO:0000256" key="4">
    <source>
        <dbReference type="ARBA" id="ARBA00022827"/>
    </source>
</evidence>
<evidence type="ECO:0000256" key="2">
    <source>
        <dbReference type="ARBA" id="ARBA00010790"/>
    </source>
</evidence>
<dbReference type="Pfam" id="PF05199">
    <property type="entry name" value="GMC_oxred_C"/>
    <property type="match status" value="1"/>
</dbReference>
<dbReference type="PATRIC" id="fig|1033806.12.peg.1789"/>
<evidence type="ECO:0000313" key="8">
    <source>
        <dbReference type="EMBL" id="ERJ05750.1"/>
    </source>
</evidence>
<dbReference type="PRINTS" id="PR00420">
    <property type="entry name" value="RNGMNOXGNASE"/>
</dbReference>
<evidence type="ECO:0000256" key="5">
    <source>
        <dbReference type="ARBA" id="ARBA00023002"/>
    </source>
</evidence>
<dbReference type="Pfam" id="PF00732">
    <property type="entry name" value="GMC_oxred_N"/>
    <property type="match status" value="1"/>
</dbReference>
<evidence type="ECO:0000256" key="1">
    <source>
        <dbReference type="ARBA" id="ARBA00001974"/>
    </source>
</evidence>
<dbReference type="EMBL" id="AFNT02000026">
    <property type="protein sequence ID" value="ERJ05750.1"/>
    <property type="molecule type" value="Genomic_DNA"/>
</dbReference>
<dbReference type="RefSeq" id="WP_008523688.1">
    <property type="nucleotide sequence ID" value="NC_021921.1"/>
</dbReference>
<comment type="cofactor">
    <cofactor evidence="1">
        <name>FAD</name>
        <dbReference type="ChEBI" id="CHEBI:57692"/>
    </cofactor>
</comment>
<reference evidence="7 10" key="3">
    <citation type="journal article" date="2014" name="Environ. Microbiol.">
        <title>Halorhabdus tiamatea: proteogenomics and glycosidase activity measurements identify the first cultivated euryarchaeon from a deep-sea anoxic brine lake as potential polysaccharide degrader.</title>
        <authorList>
            <person name="Werner J."/>
            <person name="Ferrer M."/>
            <person name="Michel G."/>
            <person name="Mann A.J."/>
            <person name="Huang S."/>
            <person name="Juarez S."/>
            <person name="Ciordia S."/>
            <person name="Albar J.P."/>
            <person name="Alcaide M."/>
            <person name="La Cono V."/>
            <person name="Yakimov M.M."/>
            <person name="Antunes A."/>
            <person name="Taborda M."/>
            <person name="Da Costa M.S."/>
            <person name="Amann R.I."/>
            <person name="Gloeckner F.O."/>
            <person name="Golyshina O.V."/>
            <person name="Golyshin P.N."/>
            <person name="Teeling H."/>
        </authorList>
    </citation>
    <scope>NUCLEOTIDE SEQUENCE [LARGE SCALE GENOMIC DNA]</scope>
    <source>
        <strain evidence="10">SARL4B</strain>
        <strain evidence="7">Type strain: SARL4B</strain>
    </source>
</reference>
<accession>F7PFC0</accession>
<sequence>MSGGRRSNDRADRTPIEDADVCIVGAGPAGALIAHRLAAVGHEVVVLEAGPRFDPEARIEQMEDALRPAHGRPDVWGMGGERDAYTSSGDRHYPLNHTRVKGVGGSTLHWQGMVMRLHERDFAVASQDGVAADWPIEYDDLRPYYAEAETALGIAGASDNPFEPPREQPHPMAAFEPSHSDSIFAEACEALGITTHSVPNARNSEPYDDRSACVGYGTCQPVCPSGAKYDATSHVEKAEAAGARVVDRVPVQRLEHDDAGEAVTAAVYATPDGETYRQEAREFVLAAGGVETPRLLLLSDSPQYPDGLANSSGLVGRYFHEHLFAGTSGVIDRETRQHHVGFNTTESHQFYDEPAAGTGQGIPAAEADADDLGPIKLEFRNYGGPSPVGLALSDGGWGEALRERVADAYGNHLTVGALVEQTPRRENRVALDPSITDDHGNPVPEIHWDLDDRTRRTLRRANAIQEGILEELDAEITWQIGPENTGPAFHHMGTTRMGADPEESVVDGRGRTHDLANLWLAGSSVFPTGGAMNPTLSIAALALRAADHVAEKL</sequence>
<dbReference type="eggNOG" id="arCOG02233">
    <property type="taxonomic scope" value="Archaea"/>
</dbReference>
<gene>
    <name evidence="8" type="ORF">HLRTI_002277</name>
    <name evidence="7" type="ORF">HTIA_1802</name>
</gene>
<feature type="domain" description="4Fe-4S ferredoxin-type" evidence="6">
    <location>
        <begin position="204"/>
        <end position="234"/>
    </location>
</feature>
<dbReference type="InterPro" id="IPR017896">
    <property type="entry name" value="4Fe4S_Fe-S-bd"/>
</dbReference>
<dbReference type="PANTHER" id="PTHR42784">
    <property type="entry name" value="PYRANOSE 2-OXIDASE"/>
    <property type="match status" value="1"/>
</dbReference>